<organism evidence="1 2">
    <name type="scientific">Armillaria solidipes</name>
    <dbReference type="NCBI Taxonomy" id="1076256"/>
    <lineage>
        <taxon>Eukaryota</taxon>
        <taxon>Fungi</taxon>
        <taxon>Dikarya</taxon>
        <taxon>Basidiomycota</taxon>
        <taxon>Agaricomycotina</taxon>
        <taxon>Agaricomycetes</taxon>
        <taxon>Agaricomycetidae</taxon>
        <taxon>Agaricales</taxon>
        <taxon>Marasmiineae</taxon>
        <taxon>Physalacriaceae</taxon>
        <taxon>Armillaria</taxon>
    </lineage>
</organism>
<name>A0A2H3CLH6_9AGAR</name>
<evidence type="ECO:0000313" key="1">
    <source>
        <dbReference type="EMBL" id="PBK77627.1"/>
    </source>
</evidence>
<protein>
    <submittedName>
        <fullName evidence="1">Uncharacterized protein</fullName>
    </submittedName>
</protein>
<sequence length="142" mass="15619">MSFLCAAPIVISPSDVTKSPTCSETVDYVDGAAFVCVPHRKRHPPPPYTEYCRFHLDASNARTCTTLLDDLPLSAMCIVERSPLTLPYSLGFYSIHCTAFCMSRSGLSQISPVNPHKIKTLNIGSQLRAIIIRGTQIPRILP</sequence>
<keyword evidence="2" id="KW-1185">Reference proteome</keyword>
<dbReference type="AlphaFoldDB" id="A0A2H3CLH6"/>
<reference evidence="2" key="1">
    <citation type="journal article" date="2017" name="Nat. Ecol. Evol.">
        <title>Genome expansion and lineage-specific genetic innovations in the forest pathogenic fungi Armillaria.</title>
        <authorList>
            <person name="Sipos G."/>
            <person name="Prasanna A.N."/>
            <person name="Walter M.C."/>
            <person name="O'Connor E."/>
            <person name="Balint B."/>
            <person name="Krizsan K."/>
            <person name="Kiss B."/>
            <person name="Hess J."/>
            <person name="Varga T."/>
            <person name="Slot J."/>
            <person name="Riley R."/>
            <person name="Boka B."/>
            <person name="Rigling D."/>
            <person name="Barry K."/>
            <person name="Lee J."/>
            <person name="Mihaltcheva S."/>
            <person name="LaButti K."/>
            <person name="Lipzen A."/>
            <person name="Waldron R."/>
            <person name="Moloney N.M."/>
            <person name="Sperisen C."/>
            <person name="Kredics L."/>
            <person name="Vagvoelgyi C."/>
            <person name="Patrignani A."/>
            <person name="Fitzpatrick D."/>
            <person name="Nagy I."/>
            <person name="Doyle S."/>
            <person name="Anderson J.B."/>
            <person name="Grigoriev I.V."/>
            <person name="Gueldener U."/>
            <person name="Muensterkoetter M."/>
            <person name="Nagy L.G."/>
        </authorList>
    </citation>
    <scope>NUCLEOTIDE SEQUENCE [LARGE SCALE GENOMIC DNA]</scope>
    <source>
        <strain evidence="2">28-4</strain>
    </source>
</reference>
<accession>A0A2H3CLH6</accession>
<gene>
    <name evidence="1" type="ORF">ARMSODRAFT_296</name>
</gene>
<dbReference type="Proteomes" id="UP000218334">
    <property type="component" value="Unassembled WGS sequence"/>
</dbReference>
<evidence type="ECO:0000313" key="2">
    <source>
        <dbReference type="Proteomes" id="UP000218334"/>
    </source>
</evidence>
<dbReference type="EMBL" id="KZ293415">
    <property type="protein sequence ID" value="PBK77627.1"/>
    <property type="molecule type" value="Genomic_DNA"/>
</dbReference>
<proteinExistence type="predicted"/>